<accession>A0ACD3QL70</accession>
<proteinExistence type="predicted"/>
<gene>
    <name evidence="1" type="ORF">E3U43_005444</name>
</gene>
<evidence type="ECO:0000313" key="1">
    <source>
        <dbReference type="EMBL" id="TMS07961.1"/>
    </source>
</evidence>
<organism evidence="1 2">
    <name type="scientific">Larimichthys crocea</name>
    <name type="common">Large yellow croaker</name>
    <name type="synonym">Pseudosciaena crocea</name>
    <dbReference type="NCBI Taxonomy" id="215358"/>
    <lineage>
        <taxon>Eukaryota</taxon>
        <taxon>Metazoa</taxon>
        <taxon>Chordata</taxon>
        <taxon>Craniata</taxon>
        <taxon>Vertebrata</taxon>
        <taxon>Euteleostomi</taxon>
        <taxon>Actinopterygii</taxon>
        <taxon>Neopterygii</taxon>
        <taxon>Teleostei</taxon>
        <taxon>Neoteleostei</taxon>
        <taxon>Acanthomorphata</taxon>
        <taxon>Eupercaria</taxon>
        <taxon>Sciaenidae</taxon>
        <taxon>Larimichthys</taxon>
    </lineage>
</organism>
<name>A0ACD3QL70_LARCR</name>
<dbReference type="EMBL" id="CM011690">
    <property type="protein sequence ID" value="TMS07961.1"/>
    <property type="molecule type" value="Genomic_DNA"/>
</dbReference>
<sequence length="101" mass="10859">MSNSVQTTSDGLCKLVRWAHSHGTICDLIPSLQHFTCGSYNNMLTPEPGPNGSSCPCCCVGLQRQDMPTIGPSVTMATATEAQQVPARARRSLLEGIRQIK</sequence>
<dbReference type="Proteomes" id="UP000793456">
    <property type="component" value="Chromosome XVII"/>
</dbReference>
<keyword evidence="2" id="KW-1185">Reference proteome</keyword>
<comment type="caution">
    <text evidence="1">The sequence shown here is derived from an EMBL/GenBank/DDBJ whole genome shotgun (WGS) entry which is preliminary data.</text>
</comment>
<reference evidence="1" key="1">
    <citation type="submission" date="2018-11" db="EMBL/GenBank/DDBJ databases">
        <title>The sequence and de novo assembly of Larimichthys crocea genome using PacBio and Hi-C technologies.</title>
        <authorList>
            <person name="Xu P."/>
            <person name="Chen B."/>
            <person name="Zhou Z."/>
            <person name="Ke Q."/>
            <person name="Wu Y."/>
            <person name="Bai H."/>
            <person name="Pu F."/>
        </authorList>
    </citation>
    <scope>NUCLEOTIDE SEQUENCE</scope>
    <source>
        <tissue evidence="1">Muscle</tissue>
    </source>
</reference>
<evidence type="ECO:0000313" key="2">
    <source>
        <dbReference type="Proteomes" id="UP000793456"/>
    </source>
</evidence>
<protein>
    <submittedName>
        <fullName evidence="1">Uncharacterized protein</fullName>
    </submittedName>
</protein>